<feature type="compositionally biased region" description="Basic and acidic residues" evidence="1">
    <location>
        <begin position="223"/>
        <end position="236"/>
    </location>
</feature>
<evidence type="ECO:0000313" key="3">
    <source>
        <dbReference type="Proteomes" id="UP001522868"/>
    </source>
</evidence>
<gene>
    <name evidence="2" type="ORF">M1O15_03545</name>
</gene>
<organism evidence="2 3">
    <name type="scientific">Streptomyces lichenis</name>
    <dbReference type="NCBI Taxonomy" id="2306967"/>
    <lineage>
        <taxon>Bacteria</taxon>
        <taxon>Bacillati</taxon>
        <taxon>Actinomycetota</taxon>
        <taxon>Actinomycetes</taxon>
        <taxon>Kitasatosporales</taxon>
        <taxon>Streptomycetaceae</taxon>
        <taxon>Streptomyces</taxon>
    </lineage>
</organism>
<dbReference type="PANTHER" id="PTHR35526">
    <property type="entry name" value="ANTI-SIGMA-F FACTOR RSBW-RELATED"/>
    <property type="match status" value="1"/>
</dbReference>
<dbReference type="InterPro" id="IPR036890">
    <property type="entry name" value="HATPase_C_sf"/>
</dbReference>
<evidence type="ECO:0000256" key="1">
    <source>
        <dbReference type="SAM" id="MobiDB-lite"/>
    </source>
</evidence>
<dbReference type="SUPFAM" id="SSF55874">
    <property type="entry name" value="ATPase domain of HSP90 chaperone/DNA topoisomerase II/histidine kinase"/>
    <property type="match status" value="1"/>
</dbReference>
<dbReference type="RefSeq" id="WP_248631662.1">
    <property type="nucleotide sequence ID" value="NZ_JALPTH010000002.1"/>
</dbReference>
<dbReference type="InterPro" id="IPR050267">
    <property type="entry name" value="Anti-sigma-factor_SerPK"/>
</dbReference>
<dbReference type="Proteomes" id="UP001522868">
    <property type="component" value="Unassembled WGS sequence"/>
</dbReference>
<reference evidence="2 3" key="1">
    <citation type="submission" date="2022-04" db="EMBL/GenBank/DDBJ databases">
        <title>Streptomyces sp. nov. LCR6-01 isolated from Lichen of Dirinaria sp.</title>
        <authorList>
            <person name="Kanchanasin P."/>
            <person name="Tanasupawat S."/>
            <person name="Phongsopitanun W."/>
        </authorList>
    </citation>
    <scope>NUCLEOTIDE SEQUENCE [LARGE SCALE GENOMIC DNA]</scope>
    <source>
        <strain evidence="2 3">LCR6-01</strain>
    </source>
</reference>
<protein>
    <recommendedName>
        <fullName evidence="4">ATP-binding protein</fullName>
    </recommendedName>
</protein>
<dbReference type="EMBL" id="JALPTH010000002">
    <property type="protein sequence ID" value="MCK8676490.1"/>
    <property type="molecule type" value="Genomic_DNA"/>
</dbReference>
<keyword evidence="3" id="KW-1185">Reference proteome</keyword>
<evidence type="ECO:0008006" key="4">
    <source>
        <dbReference type="Google" id="ProtNLM"/>
    </source>
</evidence>
<sequence length="236" mass="25211">MGDGRQGGRRPRLPARAASIEPGYSETLPRERETAGIARELVRAALDRWCLPQPADDAAVVVTEFVANAVDHAKGRTVRVTVTLTGATCIRISVVDGVANLKSAVRLHGLDGFPTPSVQGLTIALGHTPVETATILGTLLGADPLPYELAEVPDFPESQEVMERLGTAVKAVTNGGFLDTQLHPYCEQCGHLPSIALGTLKLDVAVRLTGALRQAKPGQPWRNEARRSVHPPREEA</sequence>
<evidence type="ECO:0000313" key="2">
    <source>
        <dbReference type="EMBL" id="MCK8676490.1"/>
    </source>
</evidence>
<feature type="region of interest" description="Disordered" evidence="1">
    <location>
        <begin position="1"/>
        <end position="31"/>
    </location>
</feature>
<comment type="caution">
    <text evidence="2">The sequence shown here is derived from an EMBL/GenBank/DDBJ whole genome shotgun (WGS) entry which is preliminary data.</text>
</comment>
<dbReference type="PANTHER" id="PTHR35526:SF3">
    <property type="entry name" value="ANTI-SIGMA-F FACTOR RSBW"/>
    <property type="match status" value="1"/>
</dbReference>
<proteinExistence type="predicted"/>
<name>A0ABT0I573_9ACTN</name>
<feature type="region of interest" description="Disordered" evidence="1">
    <location>
        <begin position="215"/>
        <end position="236"/>
    </location>
</feature>
<accession>A0ABT0I573</accession>
<dbReference type="Gene3D" id="3.30.565.10">
    <property type="entry name" value="Histidine kinase-like ATPase, C-terminal domain"/>
    <property type="match status" value="1"/>
</dbReference>